<accession>A0ACC2V9A7</accession>
<keyword evidence="2" id="KW-1185">Reference proteome</keyword>
<reference evidence="1" key="1">
    <citation type="submission" date="2023-04" db="EMBL/GenBank/DDBJ databases">
        <title>Draft Genome sequencing of Naganishia species isolated from polar environments using Oxford Nanopore Technology.</title>
        <authorList>
            <person name="Leo P."/>
            <person name="Venkateswaran K."/>
        </authorList>
    </citation>
    <scope>NUCLEOTIDE SEQUENCE</scope>
    <source>
        <strain evidence="1">MNA-CCFEE 5423</strain>
    </source>
</reference>
<evidence type="ECO:0000313" key="1">
    <source>
        <dbReference type="EMBL" id="KAJ9095705.1"/>
    </source>
</evidence>
<evidence type="ECO:0000313" key="2">
    <source>
        <dbReference type="Proteomes" id="UP001227268"/>
    </source>
</evidence>
<name>A0ACC2V9A7_9TREE</name>
<gene>
    <name evidence="1" type="ORF">QFC21_005577</name>
</gene>
<protein>
    <submittedName>
        <fullName evidence="1">Uncharacterized protein</fullName>
    </submittedName>
</protein>
<comment type="caution">
    <text evidence="1">The sequence shown here is derived from an EMBL/GenBank/DDBJ whole genome shotgun (WGS) entry which is preliminary data.</text>
</comment>
<sequence length="504" mass="56046">MTPLRHLFNRDQQPALTTEIHLQNDLVVVHPTPPSTEEDASLAVPQQIDNETLLSGCVVVVSDSDILLWNIRIALVIFCKYRRPGEDVWQQGIIYEQGRVFTHLDSEARISTSSDRRTIHRQIDFAMMVPSNIPTHEYVQHAIILSQIRVSVEYSRNTRSDAALRALPSTPPVYVDEHPGRTVAGRQMRTQSHTGADVKWPPAANRIRPHLTATADPTDIAITYGSSSLGAPKHPVQTFIKNFAIIANGNAAVGDGGAGSARMKSHKRGVSQGVGEWDLYWWSDVFSVGGYVSPRIEFKHMSPQCTIFGIHVCLLQTYTVTPIDVFRADHSQSTVTPKHQYPTETFVLYKDGAVPSVKQPKTNGSALFSARARFRSGGYPPKQNGGDEHGNDGISFTWQPGRIRINDDHSMRPSVFPGTNTPLNITHELSLRVFFSVKGETMDGSSIRDGKGVDEEGEMRMLVINVGERVSSVCLRMFRAVRPQNGHNYQDVRTSHLLLPLVYP</sequence>
<dbReference type="Proteomes" id="UP001227268">
    <property type="component" value="Unassembled WGS sequence"/>
</dbReference>
<organism evidence="1 2">
    <name type="scientific">Naganishia friedmannii</name>
    <dbReference type="NCBI Taxonomy" id="89922"/>
    <lineage>
        <taxon>Eukaryota</taxon>
        <taxon>Fungi</taxon>
        <taxon>Dikarya</taxon>
        <taxon>Basidiomycota</taxon>
        <taxon>Agaricomycotina</taxon>
        <taxon>Tremellomycetes</taxon>
        <taxon>Filobasidiales</taxon>
        <taxon>Filobasidiaceae</taxon>
        <taxon>Naganishia</taxon>
    </lineage>
</organism>
<proteinExistence type="predicted"/>
<dbReference type="EMBL" id="JASBWT010000021">
    <property type="protein sequence ID" value="KAJ9095705.1"/>
    <property type="molecule type" value="Genomic_DNA"/>
</dbReference>